<dbReference type="RefSeq" id="WP_055259465.1">
    <property type="nucleotide sequence ID" value="NZ_CYXT01000023.1"/>
</dbReference>
<feature type="transmembrane region" description="Helical" evidence="7">
    <location>
        <begin position="90"/>
        <end position="109"/>
    </location>
</feature>
<dbReference type="Proteomes" id="UP000095598">
    <property type="component" value="Unassembled WGS sequence"/>
</dbReference>
<evidence type="ECO:0000313" key="9">
    <source>
        <dbReference type="EMBL" id="CUN10601.1"/>
    </source>
</evidence>
<feature type="domain" description="Type II secretion system protein GspF" evidence="8">
    <location>
        <begin position="137"/>
        <end position="248"/>
    </location>
</feature>
<dbReference type="PANTHER" id="PTHR35007:SF2">
    <property type="entry name" value="PILUS ASSEMBLE PROTEIN"/>
    <property type="match status" value="1"/>
</dbReference>
<evidence type="ECO:0000256" key="1">
    <source>
        <dbReference type="ARBA" id="ARBA00004651"/>
    </source>
</evidence>
<comment type="subcellular location">
    <subcellularLocation>
        <location evidence="1">Cell membrane</location>
        <topology evidence="1">Multi-pass membrane protein</topology>
    </subcellularLocation>
</comment>
<evidence type="ECO:0000256" key="2">
    <source>
        <dbReference type="ARBA" id="ARBA00022475"/>
    </source>
</evidence>
<sequence>MRKKKDQQRQGQEIKAQNNQSKSRRTKGEKPKKHKKQKGFLQYLNPKEMETEIIGYGYQYSLKSYLITLFLSLAVVVAVCRFFQLTPKYMAILIVIFCFSLPVIIVDQFRFLYEQKRFRQSVDYMEQMIYSFKRKPKILESLRDVLSLSDGKMAECLNQAIEAINRGDSYEDALLPIENEYGCERMKILHDFLIKVERQGGKYQSTLNIILDDIHSWTERTYSFQKDRKVVKNSIIISLVMGVMITATTVILFSRNKSMSPILKMEAYQIGSFLVLGVMILLFAFVQKKLTGSWLEDIHDTNEKQIDKDWKNFRKERNVGKEIMQSVFATLICSGPVIIFGLWQSSKIFIIGGIVLAIVIFFVPTGNGNAAKKRLIKECEKEFPGWIRGIALDLQTDNVYMSLRNSAPNAPYVFRNEIYKLLDEIEKDPTGILPYQHFLEDLEVPDIHSIVKMLYSLNEVGSDDAETQINSLIVRNNALIEKAERLKDADKVKLVKQITWLPMLTSTAKIFLDMGLLIMFLFQMMGKLQ</sequence>
<dbReference type="InterPro" id="IPR018076">
    <property type="entry name" value="T2SS_GspF_dom"/>
</dbReference>
<feature type="compositionally biased region" description="Basic residues" evidence="6">
    <location>
        <begin position="22"/>
        <end position="37"/>
    </location>
</feature>
<accession>A0A173U6Q7</accession>
<name>A0A173U6Q7_ANAHA</name>
<dbReference type="GO" id="GO:0005886">
    <property type="term" value="C:plasma membrane"/>
    <property type="evidence" value="ECO:0007669"/>
    <property type="project" value="UniProtKB-SubCell"/>
</dbReference>
<feature type="region of interest" description="Disordered" evidence="6">
    <location>
        <begin position="1"/>
        <end position="37"/>
    </location>
</feature>
<reference evidence="9 10" key="1">
    <citation type="submission" date="2015-09" db="EMBL/GenBank/DDBJ databases">
        <authorList>
            <consortium name="Pathogen Informatics"/>
        </authorList>
    </citation>
    <scope>NUCLEOTIDE SEQUENCE [LARGE SCALE GENOMIC DNA]</scope>
    <source>
        <strain evidence="9 10">2789STDY5608868</strain>
    </source>
</reference>
<evidence type="ECO:0000256" key="6">
    <source>
        <dbReference type="SAM" id="MobiDB-lite"/>
    </source>
</evidence>
<protein>
    <submittedName>
        <fullName evidence="9">Flp pilus assembly protein TadB</fullName>
    </submittedName>
</protein>
<evidence type="ECO:0000256" key="5">
    <source>
        <dbReference type="ARBA" id="ARBA00023136"/>
    </source>
</evidence>
<dbReference type="PANTHER" id="PTHR35007">
    <property type="entry name" value="INTEGRAL MEMBRANE PROTEIN-RELATED"/>
    <property type="match status" value="1"/>
</dbReference>
<feature type="transmembrane region" description="Helical" evidence="7">
    <location>
        <begin position="348"/>
        <end position="367"/>
    </location>
</feature>
<dbReference type="Pfam" id="PF00482">
    <property type="entry name" value="T2SSF"/>
    <property type="match status" value="1"/>
</dbReference>
<evidence type="ECO:0000259" key="8">
    <source>
        <dbReference type="Pfam" id="PF00482"/>
    </source>
</evidence>
<evidence type="ECO:0000256" key="4">
    <source>
        <dbReference type="ARBA" id="ARBA00022989"/>
    </source>
</evidence>
<evidence type="ECO:0000256" key="3">
    <source>
        <dbReference type="ARBA" id="ARBA00022692"/>
    </source>
</evidence>
<feature type="transmembrane region" description="Helical" evidence="7">
    <location>
        <begin position="65"/>
        <end position="84"/>
    </location>
</feature>
<feature type="transmembrane region" description="Helical" evidence="7">
    <location>
        <begin position="500"/>
        <end position="522"/>
    </location>
</feature>
<keyword evidence="5 7" id="KW-0472">Membrane</keyword>
<evidence type="ECO:0000313" key="10">
    <source>
        <dbReference type="Proteomes" id="UP000095598"/>
    </source>
</evidence>
<proteinExistence type="predicted"/>
<keyword evidence="3 7" id="KW-0812">Transmembrane</keyword>
<keyword evidence="4 7" id="KW-1133">Transmembrane helix</keyword>
<organism evidence="9 10">
    <name type="scientific">Anaerostipes hadrus</name>
    <dbReference type="NCBI Taxonomy" id="649756"/>
    <lineage>
        <taxon>Bacteria</taxon>
        <taxon>Bacillati</taxon>
        <taxon>Bacillota</taxon>
        <taxon>Clostridia</taxon>
        <taxon>Lachnospirales</taxon>
        <taxon>Lachnospiraceae</taxon>
        <taxon>Anaerostipes</taxon>
    </lineage>
</organism>
<feature type="transmembrane region" description="Helical" evidence="7">
    <location>
        <begin position="323"/>
        <end position="342"/>
    </location>
</feature>
<feature type="transmembrane region" description="Helical" evidence="7">
    <location>
        <begin position="235"/>
        <end position="255"/>
    </location>
</feature>
<dbReference type="EMBL" id="CYXT01000023">
    <property type="protein sequence ID" value="CUN10601.1"/>
    <property type="molecule type" value="Genomic_DNA"/>
</dbReference>
<keyword evidence="2" id="KW-1003">Cell membrane</keyword>
<dbReference type="AlphaFoldDB" id="A0A173U6Q7"/>
<gene>
    <name evidence="9" type="ORF">ERS852425_02651</name>
</gene>
<feature type="compositionally biased region" description="Polar residues" evidence="6">
    <location>
        <begin position="9"/>
        <end position="21"/>
    </location>
</feature>
<evidence type="ECO:0000256" key="7">
    <source>
        <dbReference type="SAM" id="Phobius"/>
    </source>
</evidence>
<feature type="transmembrane region" description="Helical" evidence="7">
    <location>
        <begin position="267"/>
        <end position="286"/>
    </location>
</feature>